<dbReference type="PANTHER" id="PTHR33540:SF2">
    <property type="entry name" value="TRNA THREONYLCARBAMOYLADENOSINE BIOSYNTHESIS PROTEIN TSAE"/>
    <property type="match status" value="1"/>
</dbReference>
<keyword evidence="9" id="KW-0460">Magnesium</keyword>
<evidence type="ECO:0000256" key="2">
    <source>
        <dbReference type="ARBA" id="ARBA00007599"/>
    </source>
</evidence>
<evidence type="ECO:0000313" key="11">
    <source>
        <dbReference type="EMBL" id="ALC17529.1"/>
    </source>
</evidence>
<protein>
    <recommendedName>
        <fullName evidence="3">tRNA threonylcarbamoyladenosine biosynthesis protein TsaE</fullName>
    </recommendedName>
    <alternativeName>
        <fullName evidence="10">t(6)A37 threonylcarbamoyladenosine biosynthesis protein TsaE</fullName>
    </alternativeName>
</protein>
<evidence type="ECO:0000313" key="12">
    <source>
        <dbReference type="Proteomes" id="UP000057158"/>
    </source>
</evidence>
<evidence type="ECO:0000256" key="5">
    <source>
        <dbReference type="ARBA" id="ARBA00022694"/>
    </source>
</evidence>
<dbReference type="PANTHER" id="PTHR33540">
    <property type="entry name" value="TRNA THREONYLCARBAMOYLADENOSINE BIOSYNTHESIS PROTEIN TSAE"/>
    <property type="match status" value="1"/>
</dbReference>
<dbReference type="Proteomes" id="UP000057158">
    <property type="component" value="Chromosome"/>
</dbReference>
<dbReference type="RefSeq" id="WP_053551530.1">
    <property type="nucleotide sequence ID" value="NZ_CP010802.1"/>
</dbReference>
<dbReference type="GO" id="GO:0005737">
    <property type="term" value="C:cytoplasm"/>
    <property type="evidence" value="ECO:0007669"/>
    <property type="project" value="UniProtKB-SubCell"/>
</dbReference>
<dbReference type="EMBL" id="CP010802">
    <property type="protein sequence ID" value="ALC17529.1"/>
    <property type="molecule type" value="Genomic_DNA"/>
</dbReference>
<keyword evidence="12" id="KW-1185">Reference proteome</keyword>
<dbReference type="OrthoDB" id="9799110at2"/>
<dbReference type="GO" id="GO:0002949">
    <property type="term" value="P:tRNA threonylcarbamoyladenosine modification"/>
    <property type="evidence" value="ECO:0007669"/>
    <property type="project" value="InterPro"/>
</dbReference>
<evidence type="ECO:0000256" key="7">
    <source>
        <dbReference type="ARBA" id="ARBA00022741"/>
    </source>
</evidence>
<keyword evidence="5" id="KW-0819">tRNA processing</keyword>
<dbReference type="Gene3D" id="3.40.50.300">
    <property type="entry name" value="P-loop containing nucleotide triphosphate hydrolases"/>
    <property type="match status" value="1"/>
</dbReference>
<dbReference type="PATRIC" id="fig|1603606.3.peg.3022"/>
<keyword evidence="4" id="KW-0963">Cytoplasm</keyword>
<evidence type="ECO:0000256" key="8">
    <source>
        <dbReference type="ARBA" id="ARBA00022840"/>
    </source>
</evidence>
<sequence>MRTWSLTTACAAETRALGETLGALLTEHLIVGLWGDLGTGKTCLTQGLARGLGVPVEEPVTSPSYTLMNHYSGRLELHHFDLYRLAGPEDLVDLGFDEYLQGGGVVVVEWAERAPGIETEGLSIRLAHAGEEERRIDFVAEGRVAEALLARLAATLTTERGGG</sequence>
<evidence type="ECO:0000256" key="10">
    <source>
        <dbReference type="ARBA" id="ARBA00032441"/>
    </source>
</evidence>
<evidence type="ECO:0000256" key="9">
    <source>
        <dbReference type="ARBA" id="ARBA00022842"/>
    </source>
</evidence>
<evidence type="ECO:0000256" key="6">
    <source>
        <dbReference type="ARBA" id="ARBA00022723"/>
    </source>
</evidence>
<dbReference type="NCBIfam" id="TIGR00150">
    <property type="entry name" value="T6A_YjeE"/>
    <property type="match status" value="1"/>
</dbReference>
<dbReference type="SUPFAM" id="SSF52540">
    <property type="entry name" value="P-loop containing nucleoside triphosphate hydrolases"/>
    <property type="match status" value="1"/>
</dbReference>
<keyword evidence="6" id="KW-0479">Metal-binding</keyword>
<dbReference type="STRING" id="1603606.DSOUD_2791"/>
<dbReference type="GO" id="GO:0005524">
    <property type="term" value="F:ATP binding"/>
    <property type="evidence" value="ECO:0007669"/>
    <property type="project" value="UniProtKB-KW"/>
</dbReference>
<comment type="similarity">
    <text evidence="2">Belongs to the TsaE family.</text>
</comment>
<organism evidence="11 12">
    <name type="scientific">Desulfuromonas soudanensis</name>
    <dbReference type="NCBI Taxonomy" id="1603606"/>
    <lineage>
        <taxon>Bacteria</taxon>
        <taxon>Pseudomonadati</taxon>
        <taxon>Thermodesulfobacteriota</taxon>
        <taxon>Desulfuromonadia</taxon>
        <taxon>Desulfuromonadales</taxon>
        <taxon>Desulfuromonadaceae</taxon>
        <taxon>Desulfuromonas</taxon>
    </lineage>
</organism>
<keyword evidence="8" id="KW-0067">ATP-binding</keyword>
<comment type="subcellular location">
    <subcellularLocation>
        <location evidence="1">Cytoplasm</location>
    </subcellularLocation>
</comment>
<dbReference type="GO" id="GO:0046872">
    <property type="term" value="F:metal ion binding"/>
    <property type="evidence" value="ECO:0007669"/>
    <property type="project" value="UniProtKB-KW"/>
</dbReference>
<evidence type="ECO:0000256" key="4">
    <source>
        <dbReference type="ARBA" id="ARBA00022490"/>
    </source>
</evidence>
<dbReference type="KEGG" id="des:DSOUD_2791"/>
<gene>
    <name evidence="11" type="primary">yjeE</name>
    <name evidence="11" type="ORF">DSOUD_2791</name>
</gene>
<proteinExistence type="inferred from homology"/>
<dbReference type="Pfam" id="PF02367">
    <property type="entry name" value="TsaE"/>
    <property type="match status" value="1"/>
</dbReference>
<keyword evidence="7" id="KW-0547">Nucleotide-binding</keyword>
<accession>A0A0M3QG82</accession>
<reference evidence="11 12" key="1">
    <citation type="submission" date="2015-07" db="EMBL/GenBank/DDBJ databases">
        <title>Isolation and Genomic Characterization of a Novel Halophilic Metal-Reducing Deltaproteobacterium from the Deep Subsurface.</title>
        <authorList>
            <person name="Badalamenti J.P."/>
            <person name="Summers Z.M."/>
            <person name="Gralnick J.A."/>
            <person name="Bond D.R."/>
        </authorList>
    </citation>
    <scope>NUCLEOTIDE SEQUENCE [LARGE SCALE GENOMIC DNA]</scope>
    <source>
        <strain evidence="11 12">WTL</strain>
    </source>
</reference>
<dbReference type="InterPro" id="IPR003442">
    <property type="entry name" value="T6A_TsaE"/>
</dbReference>
<evidence type="ECO:0000256" key="3">
    <source>
        <dbReference type="ARBA" id="ARBA00019010"/>
    </source>
</evidence>
<dbReference type="AlphaFoldDB" id="A0A0M3QG82"/>
<evidence type="ECO:0000256" key="1">
    <source>
        <dbReference type="ARBA" id="ARBA00004496"/>
    </source>
</evidence>
<dbReference type="InterPro" id="IPR027417">
    <property type="entry name" value="P-loop_NTPase"/>
</dbReference>
<name>A0A0M3QG82_9BACT</name>